<keyword evidence="5" id="KW-1185">Reference proteome</keyword>
<keyword evidence="1" id="KW-0808">Transferase</keyword>
<evidence type="ECO:0000256" key="1">
    <source>
        <dbReference type="ARBA" id="ARBA00022679"/>
    </source>
</evidence>
<proteinExistence type="predicted"/>
<keyword evidence="2" id="KW-0012">Acyltransferase</keyword>
<dbReference type="PANTHER" id="PTHR12283:SF6">
    <property type="entry name" value="GLUTAMINYL-PEPTIDE CYCLOTRANSFERASE-RELATED"/>
    <property type="match status" value="1"/>
</dbReference>
<evidence type="ECO:0000259" key="3">
    <source>
        <dbReference type="Pfam" id="PF04389"/>
    </source>
</evidence>
<evidence type="ECO:0000313" key="4">
    <source>
        <dbReference type="EMBL" id="BDL44205.1"/>
    </source>
</evidence>
<dbReference type="SUPFAM" id="SSF53187">
    <property type="entry name" value="Zn-dependent exopeptidases"/>
    <property type="match status" value="1"/>
</dbReference>
<evidence type="ECO:0000256" key="2">
    <source>
        <dbReference type="ARBA" id="ARBA00023315"/>
    </source>
</evidence>
<dbReference type="Gene3D" id="3.40.630.10">
    <property type="entry name" value="Zn peptidases"/>
    <property type="match status" value="1"/>
</dbReference>
<dbReference type="Pfam" id="PF04389">
    <property type="entry name" value="Peptidase_M28"/>
    <property type="match status" value="1"/>
</dbReference>
<reference evidence="4" key="1">
    <citation type="submission" date="2022-06" db="EMBL/GenBank/DDBJ databases">
        <title>Akkermansia biwalacus sp. nov., an anaerobic mucin-degrading bacterium isolated from human intestine.</title>
        <authorList>
            <person name="Kobayashi Y."/>
            <person name="Inoue S."/>
            <person name="Kawahara T."/>
            <person name="Kohda N."/>
        </authorList>
    </citation>
    <scope>NUCLEOTIDE SEQUENCE</scope>
    <source>
        <strain evidence="4">WON2089</strain>
    </source>
</reference>
<dbReference type="EMBL" id="AP025943">
    <property type="protein sequence ID" value="BDL44205.1"/>
    <property type="molecule type" value="Genomic_DNA"/>
</dbReference>
<evidence type="ECO:0000313" key="5">
    <source>
        <dbReference type="Proteomes" id="UP001062263"/>
    </source>
</evidence>
<dbReference type="InterPro" id="IPR007484">
    <property type="entry name" value="Peptidase_M28"/>
</dbReference>
<dbReference type="PANTHER" id="PTHR12283">
    <property type="entry name" value="GLUTAMINYL-PEPTIDE CYCLOTRANSFERASE"/>
    <property type="match status" value="1"/>
</dbReference>
<gene>
    <name evidence="4" type="ORF">Abiwalacus_17790</name>
</gene>
<accession>A0ABN6QLC9</accession>
<dbReference type="InterPro" id="IPR040234">
    <property type="entry name" value="QC/QCL"/>
</dbReference>
<dbReference type="RefSeq" id="WP_215436084.1">
    <property type="nucleotide sequence ID" value="NZ_AP025943.1"/>
</dbReference>
<organism evidence="4 5">
    <name type="scientific">Akkermansia biwaensis</name>
    <dbReference type="NCBI Taxonomy" id="2946555"/>
    <lineage>
        <taxon>Bacteria</taxon>
        <taxon>Pseudomonadati</taxon>
        <taxon>Verrucomicrobiota</taxon>
        <taxon>Verrucomicrobiia</taxon>
        <taxon>Verrucomicrobiales</taxon>
        <taxon>Akkermansiaceae</taxon>
        <taxon>Akkermansia</taxon>
    </lineage>
</organism>
<feature type="domain" description="Peptidase M28" evidence="3">
    <location>
        <begin position="120"/>
        <end position="302"/>
    </location>
</feature>
<protein>
    <recommendedName>
        <fullName evidence="3">Peptidase M28 domain-containing protein</fullName>
    </recommendedName>
</protein>
<dbReference type="Proteomes" id="UP001062263">
    <property type="component" value="Chromosome"/>
</dbReference>
<name>A0ABN6QLC9_9BACT</name>
<sequence>MMPRIGLLFLTALLVQCGNPEKTREAHPETIPAQLQETDDFHGSNCMYHAARITDMGDRRPSSPGYRKQLDYLKGELFKHGWECEEQAFEAPTPQGQTQFVNLRARYGKNPDFKTPVRGLLTCHIDTKTGIPDFTGANDGASAAAAILETARILSRDPARAGQLELVFFDGEESFSPHIDNDDGLYGSKFYAASLPRPLPEWMVNLDMVGRQGKKIRIPAMTPQSMYRVYSRAIRELGYSPAEWGVSAYGIMDDHVPFMELGMDTLNLIDDFQDGNWWHTSRDNMEILGADSFKSTGEMTLHILRQLLPAPPST</sequence>